<dbReference type="SUPFAM" id="SSF53335">
    <property type="entry name" value="S-adenosyl-L-methionine-dependent methyltransferases"/>
    <property type="match status" value="1"/>
</dbReference>
<sequence>MERYAVEDDALAAAREQGRHWDVRPVSPTTGAALRFLATVIGARAVVEIGTGCGSSGLWLLRGMRPDSVLTTVDVDPASQQFARGAYRRAGFAANRTRLIHGRALEVLPRLRDAAYDMVFLDSDRAEYPAYLAEALRVLRPGGIVVYHGALDTDGVRDGPLEAAADPAGAAVRELGRLVHEDETLVPLLLPVGAGLLAAVSTA</sequence>
<dbReference type="Pfam" id="PF01596">
    <property type="entry name" value="Methyltransf_3"/>
    <property type="match status" value="1"/>
</dbReference>
<protein>
    <submittedName>
        <fullName evidence="1">O-methyltransferase</fullName>
    </submittedName>
</protein>
<dbReference type="InterPro" id="IPR029063">
    <property type="entry name" value="SAM-dependent_MTases_sf"/>
</dbReference>
<evidence type="ECO:0000313" key="1">
    <source>
        <dbReference type="EMBL" id="UOE22218.1"/>
    </source>
</evidence>
<dbReference type="CDD" id="cd02440">
    <property type="entry name" value="AdoMet_MTases"/>
    <property type="match status" value="1"/>
</dbReference>
<dbReference type="Proteomes" id="UP000265719">
    <property type="component" value="Chromosome"/>
</dbReference>
<dbReference type="KEGG" id="thao:NI17_023255"/>
<dbReference type="InterPro" id="IPR002935">
    <property type="entry name" value="SAM_O-MeTrfase"/>
</dbReference>
<dbReference type="EMBL" id="CP063196">
    <property type="protein sequence ID" value="UOE22218.1"/>
    <property type="molecule type" value="Genomic_DNA"/>
</dbReference>
<keyword evidence="2" id="KW-1185">Reference proteome</keyword>
<dbReference type="OrthoDB" id="4774874at2"/>
<organism evidence="1 2">
    <name type="scientific">Thermobifida halotolerans</name>
    <dbReference type="NCBI Taxonomy" id="483545"/>
    <lineage>
        <taxon>Bacteria</taxon>
        <taxon>Bacillati</taxon>
        <taxon>Actinomycetota</taxon>
        <taxon>Actinomycetes</taxon>
        <taxon>Streptosporangiales</taxon>
        <taxon>Nocardiopsidaceae</taxon>
        <taxon>Thermobifida</taxon>
    </lineage>
</organism>
<dbReference type="GO" id="GO:0008757">
    <property type="term" value="F:S-adenosylmethionine-dependent methyltransferase activity"/>
    <property type="evidence" value="ECO:0007669"/>
    <property type="project" value="TreeGrafter"/>
</dbReference>
<dbReference type="AlphaFoldDB" id="A0A399G016"/>
<evidence type="ECO:0000313" key="2">
    <source>
        <dbReference type="Proteomes" id="UP000265719"/>
    </source>
</evidence>
<dbReference type="PANTHER" id="PTHR10509:SF85">
    <property type="entry name" value="O-METHYLTRANSFERASE RV1220C-RELATED"/>
    <property type="match status" value="1"/>
</dbReference>
<accession>A0A399G016</accession>
<proteinExistence type="predicted"/>
<reference evidence="1" key="1">
    <citation type="submission" date="2020-10" db="EMBL/GenBank/DDBJ databases">
        <title>De novo genome project of the cellulose decomposer Thermobifida halotolerans type strain.</title>
        <authorList>
            <person name="Nagy I."/>
            <person name="Horvath B."/>
            <person name="Kukolya J."/>
            <person name="Nagy I."/>
            <person name="Orsini M."/>
        </authorList>
    </citation>
    <scope>NUCLEOTIDE SEQUENCE</scope>
    <source>
        <strain evidence="1">DSM 44931</strain>
    </source>
</reference>
<dbReference type="GO" id="GO:0008171">
    <property type="term" value="F:O-methyltransferase activity"/>
    <property type="evidence" value="ECO:0007669"/>
    <property type="project" value="InterPro"/>
</dbReference>
<dbReference type="InterPro" id="IPR050362">
    <property type="entry name" value="Cation-dep_OMT"/>
</dbReference>
<name>A0A399G016_9ACTN</name>
<dbReference type="PROSITE" id="PS51682">
    <property type="entry name" value="SAM_OMT_I"/>
    <property type="match status" value="1"/>
</dbReference>
<dbReference type="Gene3D" id="3.40.50.150">
    <property type="entry name" value="Vaccinia Virus protein VP39"/>
    <property type="match status" value="1"/>
</dbReference>
<gene>
    <name evidence="1" type="ORF">NI17_023255</name>
</gene>
<dbReference type="PANTHER" id="PTHR10509">
    <property type="entry name" value="O-METHYLTRANSFERASE-RELATED"/>
    <property type="match status" value="1"/>
</dbReference>